<organism evidence="9 11">
    <name type="scientific">Sulfitobacter faviae</name>
    <dbReference type="NCBI Taxonomy" id="1775881"/>
    <lineage>
        <taxon>Bacteria</taxon>
        <taxon>Pseudomonadati</taxon>
        <taxon>Pseudomonadota</taxon>
        <taxon>Alphaproteobacteria</taxon>
        <taxon>Rhodobacterales</taxon>
        <taxon>Roseobacteraceae</taxon>
        <taxon>Sulfitobacter</taxon>
    </lineage>
</organism>
<dbReference type="InterPro" id="IPR001782">
    <property type="entry name" value="Flag_FlgI"/>
</dbReference>
<comment type="subcellular location">
    <subcellularLocation>
        <location evidence="2 8">Bacterial flagellum basal body</location>
    </subcellularLocation>
</comment>
<evidence type="ECO:0000256" key="3">
    <source>
        <dbReference type="ARBA" id="ARBA00019515"/>
    </source>
</evidence>
<comment type="similarity">
    <text evidence="8">Belongs to the FlgI family.</text>
</comment>
<dbReference type="Pfam" id="PF02119">
    <property type="entry name" value="FlgI"/>
    <property type="match status" value="1"/>
</dbReference>
<evidence type="ECO:0000256" key="8">
    <source>
        <dbReference type="HAMAP-Rule" id="MF_00416"/>
    </source>
</evidence>
<dbReference type="GO" id="GO:0005198">
    <property type="term" value="F:structural molecule activity"/>
    <property type="evidence" value="ECO:0007669"/>
    <property type="project" value="InterPro"/>
</dbReference>
<keyword evidence="6 8" id="KW-0975">Bacterial flagellum</keyword>
<evidence type="ECO:0000256" key="5">
    <source>
        <dbReference type="ARBA" id="ARBA00022764"/>
    </source>
</evidence>
<keyword evidence="9" id="KW-0969">Cilium</keyword>
<dbReference type="GO" id="GO:0030288">
    <property type="term" value="C:outer membrane-bounded periplasmic space"/>
    <property type="evidence" value="ECO:0007669"/>
    <property type="project" value="InterPro"/>
</dbReference>
<reference evidence="10 12" key="2">
    <citation type="submission" date="2023-11" db="EMBL/GenBank/DDBJ databases">
        <title>From the Deep-Sea to the Surface: Bacterial Genomes Isolated from the Moytirra Hydrothermal Vent Plume.</title>
        <authorList>
            <person name="Major S.R."/>
        </authorList>
    </citation>
    <scope>NUCLEOTIDE SEQUENCE [LARGE SCALE GENOMIC DNA]</scope>
    <source>
        <strain evidence="10 12">OXR-9</strain>
    </source>
</reference>
<dbReference type="PRINTS" id="PR01010">
    <property type="entry name" value="FLGPRINGFLGI"/>
</dbReference>
<sequence length="366" mass="37717" precursor="true">MNALFKLLLIGLTFALAAPAAAQVRIKDIVTVEGVRSNQLVGYGLVVGLNGTGDSLRNAPFTERAIEGMLERLGIGNLTEDQMRTANTAAVMVTASLPPFARAGSTIDVVVSSLGDASSLRGGTLIVTPLTAADGEIYAVAQGPIAVAGFAAQGLNASIVEGVPTGARIDNGAIVEREVDFDFSEMNSIKLALRNADFVTAQRVEAAINQAMGPVAKAIDSRTITVSAYGKGSLMETMALIEPLQVQPDQVAKVVIDARSGTIVIGANVRIDRVAVSQGGLTVTVRDDFNVSQPESLSIGGTTVVVPNSSVGVEEKDAKFAVIDGSVSLQRLVDGLNAIGVGATETISILQAIKAAGALHADLEII</sequence>
<evidence type="ECO:0000313" key="12">
    <source>
        <dbReference type="Proteomes" id="UP001326567"/>
    </source>
</evidence>
<keyword evidence="9" id="KW-0282">Flagellum</keyword>
<dbReference type="PANTHER" id="PTHR30381:SF0">
    <property type="entry name" value="FLAGELLAR P-RING PROTEIN"/>
    <property type="match status" value="1"/>
</dbReference>
<dbReference type="GO" id="GO:0009428">
    <property type="term" value="C:bacterial-type flagellum basal body, distal rod, P ring"/>
    <property type="evidence" value="ECO:0007669"/>
    <property type="project" value="InterPro"/>
</dbReference>
<gene>
    <name evidence="8" type="primary">flgI</name>
    <name evidence="9" type="ORF">PL336_04440</name>
    <name evidence="10" type="ORF">T7987_04470</name>
</gene>
<dbReference type="RefSeq" id="WP_168612836.1">
    <property type="nucleotide sequence ID" value="NZ_CP116419.1"/>
</dbReference>
<proteinExistence type="inferred from homology"/>
<comment type="function">
    <text evidence="1 8">Assembles around the rod to form the L-ring and probably protects the motor/basal body from shearing forces during rotation.</text>
</comment>
<comment type="subunit">
    <text evidence="8">The basal body constitutes a major portion of the flagellar organelle and consists of four rings (L,P,S, and M) mounted on a central rod.</text>
</comment>
<evidence type="ECO:0000313" key="10">
    <source>
        <dbReference type="EMBL" id="WPZ22504.1"/>
    </source>
</evidence>
<dbReference type="AlphaFoldDB" id="A0AAX3LQT5"/>
<keyword evidence="5" id="KW-0574">Periplasm</keyword>
<dbReference type="HAMAP" id="MF_00416">
    <property type="entry name" value="FlgI"/>
    <property type="match status" value="1"/>
</dbReference>
<dbReference type="NCBIfam" id="NF003676">
    <property type="entry name" value="PRK05303.1"/>
    <property type="match status" value="1"/>
</dbReference>
<dbReference type="Proteomes" id="UP001210770">
    <property type="component" value="Chromosome"/>
</dbReference>
<dbReference type="Proteomes" id="UP001326567">
    <property type="component" value="Chromosome"/>
</dbReference>
<name>A0AAX3LQT5_9RHOB</name>
<dbReference type="PANTHER" id="PTHR30381">
    <property type="entry name" value="FLAGELLAR P-RING PERIPLASMIC PROTEIN FLGI"/>
    <property type="match status" value="1"/>
</dbReference>
<evidence type="ECO:0000256" key="1">
    <source>
        <dbReference type="ARBA" id="ARBA00002591"/>
    </source>
</evidence>
<protein>
    <recommendedName>
        <fullName evidence="3 8">Flagellar P-ring protein</fullName>
    </recommendedName>
    <alternativeName>
        <fullName evidence="7 8">Basal body P-ring protein</fullName>
    </alternativeName>
</protein>
<evidence type="ECO:0000256" key="2">
    <source>
        <dbReference type="ARBA" id="ARBA00004117"/>
    </source>
</evidence>
<keyword evidence="12" id="KW-1185">Reference proteome</keyword>
<accession>A0AAX3LQT5</accession>
<evidence type="ECO:0000256" key="7">
    <source>
        <dbReference type="ARBA" id="ARBA00032344"/>
    </source>
</evidence>
<feature type="signal peptide" evidence="8">
    <location>
        <begin position="1"/>
        <end position="22"/>
    </location>
</feature>
<dbReference type="EMBL" id="CP116423">
    <property type="protein sequence ID" value="WCE71099.1"/>
    <property type="molecule type" value="Genomic_DNA"/>
</dbReference>
<feature type="chain" id="PRO_5043071806" description="Flagellar P-ring protein" evidence="8">
    <location>
        <begin position="23"/>
        <end position="366"/>
    </location>
</feature>
<evidence type="ECO:0000313" key="9">
    <source>
        <dbReference type="EMBL" id="WCE71099.1"/>
    </source>
</evidence>
<evidence type="ECO:0000256" key="4">
    <source>
        <dbReference type="ARBA" id="ARBA00022729"/>
    </source>
</evidence>
<dbReference type="GO" id="GO:0071973">
    <property type="term" value="P:bacterial-type flagellum-dependent cell motility"/>
    <property type="evidence" value="ECO:0007669"/>
    <property type="project" value="InterPro"/>
</dbReference>
<reference evidence="9" key="1">
    <citation type="submission" date="2023-01" db="EMBL/GenBank/DDBJ databases">
        <title>Comparative genomic analysis of cold water coral derived Sulfitobacter faviae: insights into their metabolism and habitat adaptation.</title>
        <authorList>
            <person name="Guo Y."/>
            <person name="Lin S."/>
            <person name="Huang Z."/>
            <person name="Tang K."/>
            <person name="Wang X."/>
        </authorList>
    </citation>
    <scope>NUCLEOTIDE SEQUENCE</scope>
    <source>
        <strain evidence="9">SCSIO W_1865</strain>
    </source>
</reference>
<dbReference type="EMBL" id="CP139725">
    <property type="protein sequence ID" value="WPZ22504.1"/>
    <property type="molecule type" value="Genomic_DNA"/>
</dbReference>
<keyword evidence="4 8" id="KW-0732">Signal</keyword>
<evidence type="ECO:0000313" key="11">
    <source>
        <dbReference type="Proteomes" id="UP001210770"/>
    </source>
</evidence>
<evidence type="ECO:0000256" key="6">
    <source>
        <dbReference type="ARBA" id="ARBA00023143"/>
    </source>
</evidence>
<keyword evidence="9" id="KW-0966">Cell projection</keyword>